<evidence type="ECO:0000256" key="2">
    <source>
        <dbReference type="ARBA" id="ARBA00023125"/>
    </source>
</evidence>
<dbReference type="InterPro" id="IPR036388">
    <property type="entry name" value="WH-like_DNA-bd_sf"/>
</dbReference>
<dbReference type="Gene3D" id="1.20.120.530">
    <property type="entry name" value="GntR ligand-binding domain-like"/>
    <property type="match status" value="1"/>
</dbReference>
<evidence type="ECO:0000313" key="6">
    <source>
        <dbReference type="Proteomes" id="UP001589810"/>
    </source>
</evidence>
<dbReference type="SUPFAM" id="SSF48008">
    <property type="entry name" value="GntR ligand-binding domain-like"/>
    <property type="match status" value="1"/>
</dbReference>
<dbReference type="Proteomes" id="UP001589810">
    <property type="component" value="Unassembled WGS sequence"/>
</dbReference>
<evidence type="ECO:0000313" key="5">
    <source>
        <dbReference type="EMBL" id="MFC0540441.1"/>
    </source>
</evidence>
<dbReference type="InterPro" id="IPR036390">
    <property type="entry name" value="WH_DNA-bd_sf"/>
</dbReference>
<dbReference type="Gene3D" id="1.10.10.10">
    <property type="entry name" value="Winged helix-like DNA-binding domain superfamily/Winged helix DNA-binding domain"/>
    <property type="match status" value="1"/>
</dbReference>
<dbReference type="PROSITE" id="PS50949">
    <property type="entry name" value="HTH_GNTR"/>
    <property type="match status" value="1"/>
</dbReference>
<keyword evidence="1" id="KW-0805">Transcription regulation</keyword>
<evidence type="ECO:0000259" key="4">
    <source>
        <dbReference type="PROSITE" id="PS50949"/>
    </source>
</evidence>
<proteinExistence type="predicted"/>
<organism evidence="5 6">
    <name type="scientific">Kutzneria chonburiensis</name>
    <dbReference type="NCBI Taxonomy" id="1483604"/>
    <lineage>
        <taxon>Bacteria</taxon>
        <taxon>Bacillati</taxon>
        <taxon>Actinomycetota</taxon>
        <taxon>Actinomycetes</taxon>
        <taxon>Pseudonocardiales</taxon>
        <taxon>Pseudonocardiaceae</taxon>
        <taxon>Kutzneria</taxon>
    </lineage>
</organism>
<protein>
    <submittedName>
        <fullName evidence="5">GntR family transcriptional regulator</fullName>
    </submittedName>
</protein>
<dbReference type="SUPFAM" id="SSF46785">
    <property type="entry name" value="Winged helix' DNA-binding domain"/>
    <property type="match status" value="1"/>
</dbReference>
<dbReference type="Pfam" id="PF00392">
    <property type="entry name" value="GntR"/>
    <property type="match status" value="1"/>
</dbReference>
<sequence>MRVNTNGGGPRLSALKGRQVLADGVYEQIRTLIMNDGIAPGDRVNIDEVARELDVSGTPVREALARLESEGLVVRLPLRGYRVTELLTRDEVEDMYGLRLLLEPPSAAKAASVMTDRWAAALQAEMASCPVAPDDDSYEDYKALSAHDQRLHQLILHIAGNEAVEAAFERTHCHLHFFRLTYNQTSGVAALAEHREIVDAMIAGKPAQARKAMIGHLETARDRLLVKM</sequence>
<reference evidence="5 6" key="1">
    <citation type="submission" date="2024-09" db="EMBL/GenBank/DDBJ databases">
        <authorList>
            <person name="Sun Q."/>
            <person name="Mori K."/>
        </authorList>
    </citation>
    <scope>NUCLEOTIDE SEQUENCE [LARGE SCALE GENOMIC DNA]</scope>
    <source>
        <strain evidence="5 6">TBRC 1432</strain>
    </source>
</reference>
<gene>
    <name evidence="5" type="ORF">ACFFH7_03060</name>
</gene>
<evidence type="ECO:0000256" key="3">
    <source>
        <dbReference type="ARBA" id="ARBA00023163"/>
    </source>
</evidence>
<evidence type="ECO:0000256" key="1">
    <source>
        <dbReference type="ARBA" id="ARBA00023015"/>
    </source>
</evidence>
<name>A0ABV6MJG8_9PSEU</name>
<dbReference type="SMART" id="SM00345">
    <property type="entry name" value="HTH_GNTR"/>
    <property type="match status" value="1"/>
</dbReference>
<dbReference type="InterPro" id="IPR000524">
    <property type="entry name" value="Tscrpt_reg_HTH_GntR"/>
</dbReference>
<keyword evidence="6" id="KW-1185">Reference proteome</keyword>
<dbReference type="PANTHER" id="PTHR43537:SF24">
    <property type="entry name" value="GLUCONATE OPERON TRANSCRIPTIONAL REPRESSOR"/>
    <property type="match status" value="1"/>
</dbReference>
<dbReference type="InterPro" id="IPR008920">
    <property type="entry name" value="TF_FadR/GntR_C"/>
</dbReference>
<dbReference type="EMBL" id="JBHLUD010000001">
    <property type="protein sequence ID" value="MFC0540441.1"/>
    <property type="molecule type" value="Genomic_DNA"/>
</dbReference>
<dbReference type="CDD" id="cd07377">
    <property type="entry name" value="WHTH_GntR"/>
    <property type="match status" value="1"/>
</dbReference>
<dbReference type="PANTHER" id="PTHR43537">
    <property type="entry name" value="TRANSCRIPTIONAL REGULATOR, GNTR FAMILY"/>
    <property type="match status" value="1"/>
</dbReference>
<keyword evidence="2" id="KW-0238">DNA-binding</keyword>
<feature type="domain" description="HTH gntR-type" evidence="4">
    <location>
        <begin position="19"/>
        <end position="86"/>
    </location>
</feature>
<accession>A0ABV6MJG8</accession>
<comment type="caution">
    <text evidence="5">The sequence shown here is derived from an EMBL/GenBank/DDBJ whole genome shotgun (WGS) entry which is preliminary data.</text>
</comment>
<keyword evidence="3" id="KW-0804">Transcription</keyword>
<dbReference type="RefSeq" id="WP_273939222.1">
    <property type="nucleotide sequence ID" value="NZ_CP097263.1"/>
</dbReference>
<dbReference type="SMART" id="SM00895">
    <property type="entry name" value="FCD"/>
    <property type="match status" value="1"/>
</dbReference>
<dbReference type="InterPro" id="IPR011711">
    <property type="entry name" value="GntR_C"/>
</dbReference>
<dbReference type="Pfam" id="PF07729">
    <property type="entry name" value="FCD"/>
    <property type="match status" value="1"/>
</dbReference>